<gene>
    <name evidence="6" type="ORF">QEZ52_07660</name>
</gene>
<sequence length="283" mass="30799">MKLPPLNALRAFESAARTGSFSAAGAELGVTSAAVSMQVRNLEDWLGLKLFARRANQIRLTDAGREYYMNAASALTDIAGFTQALTEGEARQPLVIAATPALAQFWLPDRLQVFRRMRPDVPVHILTETDLVDLDPAGVDVLLTYGGEHPDYRIRTLFSDRLIPVAATPDVDLANAPLIDVDWGMSVRSVPRWAQFVTTHGLNRTDPIALVAPSVPVAVSMVRAGMGVALLPQTVLAQQIKSKSVFPVTDLSLPMPRPYVMVMANYKTRSRRLQDLAGALGVL</sequence>
<feature type="domain" description="HTH lysR-type" evidence="5">
    <location>
        <begin position="4"/>
        <end position="61"/>
    </location>
</feature>
<keyword evidence="7" id="KW-1185">Reference proteome</keyword>
<comment type="similarity">
    <text evidence="1">Belongs to the LysR transcriptional regulatory family.</text>
</comment>
<dbReference type="Gene3D" id="3.40.190.10">
    <property type="entry name" value="Periplasmic binding protein-like II"/>
    <property type="match status" value="2"/>
</dbReference>
<organism evidence="6 7">
    <name type="scientific">Aliisedimentitalea scapharcae</name>
    <dbReference type="NCBI Taxonomy" id="1524259"/>
    <lineage>
        <taxon>Bacteria</taxon>
        <taxon>Pseudomonadati</taxon>
        <taxon>Pseudomonadota</taxon>
        <taxon>Alphaproteobacteria</taxon>
        <taxon>Rhodobacterales</taxon>
        <taxon>Roseobacteraceae</taxon>
        <taxon>Aliisedimentitalea</taxon>
    </lineage>
</organism>
<keyword evidence="2" id="KW-0805">Transcription regulation</keyword>
<evidence type="ECO:0000259" key="5">
    <source>
        <dbReference type="PROSITE" id="PS50931"/>
    </source>
</evidence>
<dbReference type="PANTHER" id="PTHR30537:SF74">
    <property type="entry name" value="HTH-TYPE TRANSCRIPTIONAL REGULATOR TRPI"/>
    <property type="match status" value="1"/>
</dbReference>
<dbReference type="InterPro" id="IPR036390">
    <property type="entry name" value="WH_DNA-bd_sf"/>
</dbReference>
<dbReference type="Gene3D" id="1.10.10.10">
    <property type="entry name" value="Winged helix-like DNA-binding domain superfamily/Winged helix DNA-binding domain"/>
    <property type="match status" value="1"/>
</dbReference>
<dbReference type="InterPro" id="IPR058163">
    <property type="entry name" value="LysR-type_TF_proteobact-type"/>
</dbReference>
<evidence type="ECO:0000256" key="2">
    <source>
        <dbReference type="ARBA" id="ARBA00023015"/>
    </source>
</evidence>
<evidence type="ECO:0000313" key="6">
    <source>
        <dbReference type="EMBL" id="WZK90408.1"/>
    </source>
</evidence>
<dbReference type="Proteomes" id="UP001623232">
    <property type="component" value="Chromosome"/>
</dbReference>
<dbReference type="Pfam" id="PF00126">
    <property type="entry name" value="HTH_1"/>
    <property type="match status" value="1"/>
</dbReference>
<name>A0ABZ2XX09_9RHOB</name>
<dbReference type="EMBL" id="CP123584">
    <property type="protein sequence ID" value="WZK90408.1"/>
    <property type="molecule type" value="Genomic_DNA"/>
</dbReference>
<dbReference type="SUPFAM" id="SSF53850">
    <property type="entry name" value="Periplasmic binding protein-like II"/>
    <property type="match status" value="1"/>
</dbReference>
<accession>A0ABZ2XX09</accession>
<dbReference type="RefSeq" id="WP_406649099.1">
    <property type="nucleotide sequence ID" value="NZ_CP123584.1"/>
</dbReference>
<dbReference type="PRINTS" id="PR00039">
    <property type="entry name" value="HTHLYSR"/>
</dbReference>
<dbReference type="PROSITE" id="PS50931">
    <property type="entry name" value="HTH_LYSR"/>
    <property type="match status" value="1"/>
</dbReference>
<evidence type="ECO:0000256" key="3">
    <source>
        <dbReference type="ARBA" id="ARBA00023125"/>
    </source>
</evidence>
<evidence type="ECO:0000256" key="4">
    <source>
        <dbReference type="ARBA" id="ARBA00023163"/>
    </source>
</evidence>
<proteinExistence type="inferred from homology"/>
<dbReference type="PANTHER" id="PTHR30537">
    <property type="entry name" value="HTH-TYPE TRANSCRIPTIONAL REGULATOR"/>
    <property type="match status" value="1"/>
</dbReference>
<protein>
    <submittedName>
        <fullName evidence="6">LysR substrate-binding domain-containing protein</fullName>
    </submittedName>
</protein>
<keyword evidence="4" id="KW-0804">Transcription</keyword>
<reference evidence="6 7" key="1">
    <citation type="submission" date="2023-04" db="EMBL/GenBank/DDBJ databases">
        <title>Complete genome sequence of Alisedimentitalea scapharcae.</title>
        <authorList>
            <person name="Rong J.-C."/>
            <person name="Yi M.-L."/>
            <person name="Zhao Q."/>
        </authorList>
    </citation>
    <scope>NUCLEOTIDE SEQUENCE [LARGE SCALE GENOMIC DNA]</scope>
    <source>
        <strain evidence="6 7">KCTC 42119</strain>
    </source>
</reference>
<evidence type="ECO:0000256" key="1">
    <source>
        <dbReference type="ARBA" id="ARBA00009437"/>
    </source>
</evidence>
<dbReference type="InterPro" id="IPR000847">
    <property type="entry name" value="LysR_HTH_N"/>
</dbReference>
<evidence type="ECO:0000313" key="7">
    <source>
        <dbReference type="Proteomes" id="UP001623232"/>
    </source>
</evidence>
<dbReference type="Pfam" id="PF03466">
    <property type="entry name" value="LysR_substrate"/>
    <property type="match status" value="1"/>
</dbReference>
<keyword evidence="3" id="KW-0238">DNA-binding</keyword>
<dbReference type="InterPro" id="IPR036388">
    <property type="entry name" value="WH-like_DNA-bd_sf"/>
</dbReference>
<dbReference type="SUPFAM" id="SSF46785">
    <property type="entry name" value="Winged helix' DNA-binding domain"/>
    <property type="match status" value="1"/>
</dbReference>
<dbReference type="InterPro" id="IPR005119">
    <property type="entry name" value="LysR_subst-bd"/>
</dbReference>